<keyword evidence="3" id="KW-1185">Reference proteome</keyword>
<reference evidence="2" key="1">
    <citation type="submission" date="2015-10" db="EMBL/GenBank/DDBJ databases">
        <authorList>
            <person name="Regsiter A."/>
            <person name="william w."/>
        </authorList>
    </citation>
    <scope>NUCLEOTIDE SEQUENCE</scope>
    <source>
        <strain evidence="2">Montdore</strain>
    </source>
</reference>
<feature type="compositionally biased region" description="Low complexity" evidence="1">
    <location>
        <begin position="194"/>
        <end position="208"/>
    </location>
</feature>
<dbReference type="EMBL" id="LN890957">
    <property type="protein sequence ID" value="CUS14615.1"/>
    <property type="molecule type" value="Genomic_DNA"/>
</dbReference>
<gene>
    <name evidence="2" type="ORF">GSTUAT00001346001</name>
</gene>
<name>A0A292Q6P6_9PEZI</name>
<evidence type="ECO:0000256" key="1">
    <source>
        <dbReference type="SAM" id="MobiDB-lite"/>
    </source>
</evidence>
<organism evidence="2 3">
    <name type="scientific">Tuber aestivum</name>
    <name type="common">summer truffle</name>
    <dbReference type="NCBI Taxonomy" id="59557"/>
    <lineage>
        <taxon>Eukaryota</taxon>
        <taxon>Fungi</taxon>
        <taxon>Dikarya</taxon>
        <taxon>Ascomycota</taxon>
        <taxon>Pezizomycotina</taxon>
        <taxon>Pezizomycetes</taxon>
        <taxon>Pezizales</taxon>
        <taxon>Tuberaceae</taxon>
        <taxon>Tuber</taxon>
    </lineage>
</organism>
<proteinExistence type="predicted"/>
<evidence type="ECO:0000313" key="3">
    <source>
        <dbReference type="Proteomes" id="UP001412239"/>
    </source>
</evidence>
<dbReference type="Proteomes" id="UP001412239">
    <property type="component" value="Unassembled WGS sequence"/>
</dbReference>
<feature type="region of interest" description="Disordered" evidence="1">
    <location>
        <begin position="187"/>
        <end position="210"/>
    </location>
</feature>
<sequence>MDRSPSVLERFLYQECLAKVCLSFCEMVINIERGCGQGVALGPRSVTLIIVCLINMGTFFPRPQGYANLWQKSQEVFGCGRLNARGFRGVREDKLIGLLAKVFREDGRRDPIRLVWGNKGLANLFSGIPLTENGISLVNSNPIEEKKRHLWRISEDQTTRQLNAAHILTAFWKLNGRRFLEKVKKPGAEGVCNTGTPTPTSRQQTSPGGKKISSELFFFISRCRRG</sequence>
<dbReference type="AlphaFoldDB" id="A0A292Q6P6"/>
<protein>
    <submittedName>
        <fullName evidence="2">Uncharacterized protein</fullName>
    </submittedName>
</protein>
<evidence type="ECO:0000313" key="2">
    <source>
        <dbReference type="EMBL" id="CUS14615.1"/>
    </source>
</evidence>
<accession>A0A292Q6P6</accession>